<dbReference type="SUPFAM" id="SSF52540">
    <property type="entry name" value="P-loop containing nucleoside triphosphate hydrolases"/>
    <property type="match status" value="1"/>
</dbReference>
<dbReference type="Pfam" id="PF00004">
    <property type="entry name" value="AAA"/>
    <property type="match status" value="1"/>
</dbReference>
<dbReference type="FunFam" id="1.20.272.10:FF:000001">
    <property type="entry name" value="Putative AAA family ATPase"/>
    <property type="match status" value="1"/>
</dbReference>
<dbReference type="AlphaFoldDB" id="A0AAN0VF66"/>
<evidence type="ECO:0000256" key="2">
    <source>
        <dbReference type="ARBA" id="ARBA00008959"/>
    </source>
</evidence>
<sequence length="452" mass="49703">MVSRANTSSSSDLFGGGAAQFLPEADDPARPLADRLRPASLDDVVGQDHLLGAEGPLRRMTESRVLSSIILWGPPGTGKTTIARLLARSTDLHFEAISAIQSGVADLRKVFEAARQRRAAGKGTLLFCDEIHRFNRGQQDAFLPVVEDGTVTLVGATTENPSFELNSALLSRCRVMVLRRLDEAALERLLVRAEERMERPLPVSAEAREALVAMASGDGRYMLNLVEQVYTFAGGDQVLDMQTLGHALQRRPPVHDKAGDGHYDLLSCFHKSLRGSDPQAALYYAARMMVAGEAAETVFRRLACAASEDVGMADPQAMVQVVSAWQAFERIGWPEGRLFLAQAINYVATAPKSNASYASFNEALALAEKTAHMPPPLHILNAPTRMMKELGYHAGYQYDHDAPDAFSGQEFFPEPLSGARRPELYRPHQRGFERDICKRLEYWAGLRIQRGG</sequence>
<feature type="domain" description="AAA+ ATPase" evidence="7">
    <location>
        <begin position="65"/>
        <end position="181"/>
    </location>
</feature>
<dbReference type="InterPro" id="IPR051314">
    <property type="entry name" value="AAA_ATPase_RarA/MGS1/WRNIP1"/>
</dbReference>
<dbReference type="GO" id="GO:0008047">
    <property type="term" value="F:enzyme activator activity"/>
    <property type="evidence" value="ECO:0007669"/>
    <property type="project" value="TreeGrafter"/>
</dbReference>
<keyword evidence="4" id="KW-0235">DNA replication</keyword>
<dbReference type="Gene3D" id="1.10.8.60">
    <property type="match status" value="1"/>
</dbReference>
<evidence type="ECO:0000313" key="8">
    <source>
        <dbReference type="EMBL" id="AHJ62360.1"/>
    </source>
</evidence>
<reference evidence="9" key="1">
    <citation type="submission" date="2012-06" db="EMBL/GenBank/DDBJ databases">
        <title>Genome analysis of multiple Granulibacter bethesdensis isolates demonstrates substantial genome diversity.</title>
        <authorList>
            <person name="Greenberg D.E."/>
            <person name="Porcella S.F."/>
            <person name="Zarember K."/>
            <person name="Zelazny A.M."/>
            <person name="Bruno D."/>
            <person name="Martens C."/>
            <person name="Barbian K.D."/>
            <person name="Jaske E."/>
            <person name="Holland S.M."/>
        </authorList>
    </citation>
    <scope>NUCLEOTIDE SEQUENCE [LARGE SCALE GENOMIC DNA]</scope>
    <source>
        <strain evidence="9">CGDNIH3</strain>
    </source>
</reference>
<dbReference type="CDD" id="cd18139">
    <property type="entry name" value="HLD_clamp_RarA"/>
    <property type="match status" value="1"/>
</dbReference>
<dbReference type="SUPFAM" id="SSF48019">
    <property type="entry name" value="post-AAA+ oligomerization domain-like"/>
    <property type="match status" value="1"/>
</dbReference>
<dbReference type="PANTHER" id="PTHR13779:SF7">
    <property type="entry name" value="ATPASE WRNIP1"/>
    <property type="match status" value="1"/>
</dbReference>
<dbReference type="GO" id="GO:0000731">
    <property type="term" value="P:DNA synthesis involved in DNA repair"/>
    <property type="evidence" value="ECO:0007669"/>
    <property type="project" value="TreeGrafter"/>
</dbReference>
<dbReference type="InterPro" id="IPR003959">
    <property type="entry name" value="ATPase_AAA_core"/>
</dbReference>
<dbReference type="InterPro" id="IPR008921">
    <property type="entry name" value="DNA_pol3_clamp-load_cplx_C"/>
</dbReference>
<keyword evidence="5" id="KW-0547">Nucleotide-binding</keyword>
<dbReference type="InterPro" id="IPR021886">
    <property type="entry name" value="MgsA_C"/>
</dbReference>
<dbReference type="InterPro" id="IPR027417">
    <property type="entry name" value="P-loop_NTPase"/>
</dbReference>
<dbReference type="EMBL" id="CP003181">
    <property type="protein sequence ID" value="AHJ62360.1"/>
    <property type="molecule type" value="Genomic_DNA"/>
</dbReference>
<dbReference type="Pfam" id="PF16193">
    <property type="entry name" value="AAA_assoc_2"/>
    <property type="match status" value="1"/>
</dbReference>
<comment type="similarity">
    <text evidence="2">Belongs to the AAA ATPase family. RarA/MGS1/WRNIP1 subfamily.</text>
</comment>
<dbReference type="FunFam" id="3.40.50.300:FF:000137">
    <property type="entry name" value="Replication-associated recombination protein A"/>
    <property type="match status" value="1"/>
</dbReference>
<evidence type="ECO:0000256" key="4">
    <source>
        <dbReference type="ARBA" id="ARBA00022705"/>
    </source>
</evidence>
<dbReference type="InterPro" id="IPR003593">
    <property type="entry name" value="AAA+_ATPase"/>
</dbReference>
<keyword evidence="6" id="KW-0067">ATP-binding</keyword>
<dbReference type="Gene3D" id="1.20.272.10">
    <property type="match status" value="1"/>
</dbReference>
<dbReference type="RefSeq" id="WP_216820273.1">
    <property type="nucleotide sequence ID" value="NZ_CP003181.2"/>
</dbReference>
<comment type="function">
    <text evidence="1">DNA-dependent ATPase that plays important roles in cellular responses to stalled DNA replication processes.</text>
</comment>
<dbReference type="KEGG" id="gbc:GbCGDNIH3_0581"/>
<evidence type="ECO:0000256" key="5">
    <source>
        <dbReference type="ARBA" id="ARBA00022741"/>
    </source>
</evidence>
<gene>
    <name evidence="8" type="ORF">GbCGDNIH3_0581</name>
</gene>
<evidence type="ECO:0000313" key="9">
    <source>
        <dbReference type="Proteomes" id="UP000019438"/>
    </source>
</evidence>
<proteinExistence type="inferred from homology"/>
<evidence type="ECO:0000256" key="6">
    <source>
        <dbReference type="ARBA" id="ARBA00022840"/>
    </source>
</evidence>
<dbReference type="Gene3D" id="1.10.3710.10">
    <property type="entry name" value="DNA polymerase III clamp loader subunits, C-terminal domain"/>
    <property type="match status" value="1"/>
</dbReference>
<dbReference type="PANTHER" id="PTHR13779">
    <property type="entry name" value="WERNER HELICASE-INTERACTING PROTEIN 1 FAMILY MEMBER"/>
    <property type="match status" value="1"/>
</dbReference>
<dbReference type="SMART" id="SM00382">
    <property type="entry name" value="AAA"/>
    <property type="match status" value="1"/>
</dbReference>
<dbReference type="InterPro" id="IPR032423">
    <property type="entry name" value="AAA_assoc_2"/>
</dbReference>
<dbReference type="GO" id="GO:0006261">
    <property type="term" value="P:DNA-templated DNA replication"/>
    <property type="evidence" value="ECO:0007669"/>
    <property type="project" value="TreeGrafter"/>
</dbReference>
<dbReference type="GO" id="GO:0005524">
    <property type="term" value="F:ATP binding"/>
    <property type="evidence" value="ECO:0007669"/>
    <property type="project" value="UniProtKB-KW"/>
</dbReference>
<evidence type="ECO:0000256" key="1">
    <source>
        <dbReference type="ARBA" id="ARBA00002393"/>
    </source>
</evidence>
<accession>A0AAN0VF66</accession>
<dbReference type="GO" id="GO:0003677">
    <property type="term" value="F:DNA binding"/>
    <property type="evidence" value="ECO:0007669"/>
    <property type="project" value="InterPro"/>
</dbReference>
<evidence type="ECO:0000259" key="7">
    <source>
        <dbReference type="SMART" id="SM00382"/>
    </source>
</evidence>
<dbReference type="GO" id="GO:0017116">
    <property type="term" value="F:single-stranded DNA helicase activity"/>
    <property type="evidence" value="ECO:0007669"/>
    <property type="project" value="TreeGrafter"/>
</dbReference>
<protein>
    <recommendedName>
        <fullName evidence="3">Replication-associated recombination protein A</fullName>
    </recommendedName>
</protein>
<dbReference type="Gene3D" id="3.40.50.300">
    <property type="entry name" value="P-loop containing nucleotide triphosphate hydrolases"/>
    <property type="match status" value="1"/>
</dbReference>
<dbReference type="GO" id="GO:0016887">
    <property type="term" value="F:ATP hydrolysis activity"/>
    <property type="evidence" value="ECO:0007669"/>
    <property type="project" value="InterPro"/>
</dbReference>
<dbReference type="CDD" id="cd00009">
    <property type="entry name" value="AAA"/>
    <property type="match status" value="1"/>
</dbReference>
<organism evidence="8 9">
    <name type="scientific">Granulibacter bethesdensis</name>
    <dbReference type="NCBI Taxonomy" id="364410"/>
    <lineage>
        <taxon>Bacteria</taxon>
        <taxon>Pseudomonadati</taxon>
        <taxon>Pseudomonadota</taxon>
        <taxon>Alphaproteobacteria</taxon>
        <taxon>Acetobacterales</taxon>
        <taxon>Acetobacteraceae</taxon>
        <taxon>Granulibacter</taxon>
    </lineage>
</organism>
<name>A0AAN0VF66_9PROT</name>
<dbReference type="Proteomes" id="UP000019438">
    <property type="component" value="Chromosome"/>
</dbReference>
<dbReference type="Pfam" id="PF12002">
    <property type="entry name" value="MgsA_C"/>
    <property type="match status" value="1"/>
</dbReference>
<evidence type="ECO:0000256" key="3">
    <source>
        <dbReference type="ARBA" id="ARBA00020776"/>
    </source>
</evidence>